<dbReference type="PANTHER" id="PTHR10366">
    <property type="entry name" value="NAD DEPENDENT EPIMERASE/DEHYDRATASE"/>
    <property type="match status" value="1"/>
</dbReference>
<dbReference type="InterPro" id="IPR050425">
    <property type="entry name" value="NAD(P)_dehydrat-like"/>
</dbReference>
<name>A0A167TJ00_CORFA</name>
<keyword evidence="1" id="KW-0560">Oxidoreductase</keyword>
<evidence type="ECO:0000259" key="3">
    <source>
        <dbReference type="Pfam" id="PF01370"/>
    </source>
</evidence>
<dbReference type="OrthoDB" id="2735536at2759"/>
<dbReference type="PANTHER" id="PTHR10366:SF564">
    <property type="entry name" value="STEROL-4-ALPHA-CARBOXYLATE 3-DEHYDROGENASE, DECARBOXYLATING"/>
    <property type="match status" value="1"/>
</dbReference>
<dbReference type="RefSeq" id="XP_018703317.1">
    <property type="nucleotide sequence ID" value="XM_018849290.1"/>
</dbReference>
<sequence length="297" mass="31489">MADGKLALVTGGSGFIALHVIHKLLEKGYRVRTTVRSLKRSDEVRSAIRRAGVAESTVAGIEFVEVDLLGEAGWDAACTAPVTYGHAPRDAAFTEADWTELQHPHSSVGAYAKSKTIAERAAWDWAADEGAGMELTTVNPALVCGPALGVGNNTSLEIPRRLLSGAMPAIPDMSFGIVDVRDVADLHVLALEAPGAAGQRYIAVSDEPYVTIKQMAADLKSRLPAADTRRVPSLPAPKFLLRVAALFDKGIAVVLPEIGQVRPVSNKKARDELGWRPRSAADALVASAESLKANGEL</sequence>
<dbReference type="EMBL" id="AZHB01000014">
    <property type="protein sequence ID" value="OAA60646.1"/>
    <property type="molecule type" value="Genomic_DNA"/>
</dbReference>
<dbReference type="Pfam" id="PF01370">
    <property type="entry name" value="Epimerase"/>
    <property type="match status" value="2"/>
</dbReference>
<dbReference type="AlphaFoldDB" id="A0A167TJ00"/>
<dbReference type="GeneID" id="30021977"/>
<proteinExistence type="inferred from homology"/>
<keyword evidence="5" id="KW-1185">Reference proteome</keyword>
<accession>A0A167TJ00</accession>
<dbReference type="GO" id="GO:0016616">
    <property type="term" value="F:oxidoreductase activity, acting on the CH-OH group of donors, NAD or NADP as acceptor"/>
    <property type="evidence" value="ECO:0007669"/>
    <property type="project" value="TreeGrafter"/>
</dbReference>
<dbReference type="STRING" id="1081104.A0A167TJ00"/>
<dbReference type="Gene3D" id="3.40.50.720">
    <property type="entry name" value="NAD(P)-binding Rossmann-like Domain"/>
    <property type="match status" value="2"/>
</dbReference>
<gene>
    <name evidence="4" type="ORF">ISF_05685</name>
</gene>
<dbReference type="InterPro" id="IPR001509">
    <property type="entry name" value="Epimerase_deHydtase"/>
</dbReference>
<feature type="domain" description="NAD-dependent epimerase/dehydratase" evidence="3">
    <location>
        <begin position="7"/>
        <end position="79"/>
    </location>
</feature>
<evidence type="ECO:0000256" key="2">
    <source>
        <dbReference type="ARBA" id="ARBA00023445"/>
    </source>
</evidence>
<feature type="domain" description="NAD-dependent epimerase/dehydratase" evidence="3">
    <location>
        <begin position="97"/>
        <end position="197"/>
    </location>
</feature>
<evidence type="ECO:0000313" key="4">
    <source>
        <dbReference type="EMBL" id="OAA60646.1"/>
    </source>
</evidence>
<organism evidence="4 5">
    <name type="scientific">Cordyceps fumosorosea (strain ARSEF 2679)</name>
    <name type="common">Isaria fumosorosea</name>
    <dbReference type="NCBI Taxonomy" id="1081104"/>
    <lineage>
        <taxon>Eukaryota</taxon>
        <taxon>Fungi</taxon>
        <taxon>Dikarya</taxon>
        <taxon>Ascomycota</taxon>
        <taxon>Pezizomycotina</taxon>
        <taxon>Sordariomycetes</taxon>
        <taxon>Hypocreomycetidae</taxon>
        <taxon>Hypocreales</taxon>
        <taxon>Cordycipitaceae</taxon>
        <taxon>Cordyceps</taxon>
    </lineage>
</organism>
<comment type="caution">
    <text evidence="4">The sequence shown here is derived from an EMBL/GenBank/DDBJ whole genome shotgun (WGS) entry which is preliminary data.</text>
</comment>
<evidence type="ECO:0000256" key="1">
    <source>
        <dbReference type="ARBA" id="ARBA00023002"/>
    </source>
</evidence>
<reference evidence="4 5" key="1">
    <citation type="journal article" date="2016" name="Genome Biol. Evol.">
        <title>Divergent and convergent evolution of fungal pathogenicity.</title>
        <authorList>
            <person name="Shang Y."/>
            <person name="Xiao G."/>
            <person name="Zheng P."/>
            <person name="Cen K."/>
            <person name="Zhan S."/>
            <person name="Wang C."/>
        </authorList>
    </citation>
    <scope>NUCLEOTIDE SEQUENCE [LARGE SCALE GENOMIC DNA]</scope>
    <source>
        <strain evidence="4 5">ARSEF 2679</strain>
    </source>
</reference>
<evidence type="ECO:0000313" key="5">
    <source>
        <dbReference type="Proteomes" id="UP000076744"/>
    </source>
</evidence>
<dbReference type="SUPFAM" id="SSF51735">
    <property type="entry name" value="NAD(P)-binding Rossmann-fold domains"/>
    <property type="match status" value="1"/>
</dbReference>
<comment type="similarity">
    <text evidence="2">Belongs to the NAD(P)-dependent epimerase/dehydratase family. Dihydroflavonol-4-reductase subfamily.</text>
</comment>
<dbReference type="InterPro" id="IPR036291">
    <property type="entry name" value="NAD(P)-bd_dom_sf"/>
</dbReference>
<protein>
    <submittedName>
        <fullName evidence="4">Dihydroflavonol-4-reductase</fullName>
    </submittedName>
</protein>
<dbReference type="Proteomes" id="UP000076744">
    <property type="component" value="Unassembled WGS sequence"/>
</dbReference>